<protein>
    <submittedName>
        <fullName evidence="2">Uncharacterized protein</fullName>
    </submittedName>
</protein>
<accession>W9RXE9</accession>
<evidence type="ECO:0000313" key="2">
    <source>
        <dbReference type="EMBL" id="EXB96952.1"/>
    </source>
</evidence>
<feature type="compositionally biased region" description="Basic and acidic residues" evidence="1">
    <location>
        <begin position="1"/>
        <end position="10"/>
    </location>
</feature>
<dbReference type="EMBL" id="KE345254">
    <property type="protein sequence ID" value="EXB96952.1"/>
    <property type="molecule type" value="Genomic_DNA"/>
</dbReference>
<reference evidence="3" key="1">
    <citation type="submission" date="2013-01" db="EMBL/GenBank/DDBJ databases">
        <title>Draft Genome Sequence of a Mulberry Tree, Morus notabilis C.K. Schneid.</title>
        <authorList>
            <person name="He N."/>
            <person name="Zhao S."/>
        </authorList>
    </citation>
    <scope>NUCLEOTIDE SEQUENCE</scope>
</reference>
<sequence length="67" mass="7109">MASQGHEDIANKAGELKGQAQVKKDELVNKASDASQTATDKASSITGSAKENKDRIQSFHIPAIVKD</sequence>
<feature type="region of interest" description="Disordered" evidence="1">
    <location>
        <begin position="1"/>
        <end position="67"/>
    </location>
</feature>
<dbReference type="Proteomes" id="UP000030645">
    <property type="component" value="Unassembled WGS sequence"/>
</dbReference>
<gene>
    <name evidence="2" type="ORF">L484_001899</name>
</gene>
<keyword evidence="3" id="KW-1185">Reference proteome</keyword>
<name>W9RXE9_9ROSA</name>
<proteinExistence type="predicted"/>
<evidence type="ECO:0000313" key="3">
    <source>
        <dbReference type="Proteomes" id="UP000030645"/>
    </source>
</evidence>
<dbReference type="AlphaFoldDB" id="W9RXE9"/>
<evidence type="ECO:0000256" key="1">
    <source>
        <dbReference type="SAM" id="MobiDB-lite"/>
    </source>
</evidence>
<feature type="compositionally biased region" description="Polar residues" evidence="1">
    <location>
        <begin position="32"/>
        <end position="49"/>
    </location>
</feature>
<organism evidence="2 3">
    <name type="scientific">Morus notabilis</name>
    <dbReference type="NCBI Taxonomy" id="981085"/>
    <lineage>
        <taxon>Eukaryota</taxon>
        <taxon>Viridiplantae</taxon>
        <taxon>Streptophyta</taxon>
        <taxon>Embryophyta</taxon>
        <taxon>Tracheophyta</taxon>
        <taxon>Spermatophyta</taxon>
        <taxon>Magnoliopsida</taxon>
        <taxon>eudicotyledons</taxon>
        <taxon>Gunneridae</taxon>
        <taxon>Pentapetalae</taxon>
        <taxon>rosids</taxon>
        <taxon>fabids</taxon>
        <taxon>Rosales</taxon>
        <taxon>Moraceae</taxon>
        <taxon>Moreae</taxon>
        <taxon>Morus</taxon>
    </lineage>
</organism>